<evidence type="ECO:0000256" key="1">
    <source>
        <dbReference type="SAM" id="MobiDB-lite"/>
    </source>
</evidence>
<reference evidence="2" key="2">
    <citation type="submission" date="2021-12" db="EMBL/GenBank/DDBJ databases">
        <title>Resequencing data analysis of finger millet.</title>
        <authorList>
            <person name="Hatakeyama M."/>
            <person name="Aluri S."/>
            <person name="Balachadran M.T."/>
            <person name="Sivarajan S.R."/>
            <person name="Poveda L."/>
            <person name="Shimizu-Inatsugi R."/>
            <person name="Schlapbach R."/>
            <person name="Sreeman S.M."/>
            <person name="Shimizu K.K."/>
        </authorList>
    </citation>
    <scope>NUCLEOTIDE SEQUENCE</scope>
</reference>
<dbReference type="Proteomes" id="UP001054889">
    <property type="component" value="Unassembled WGS sequence"/>
</dbReference>
<organism evidence="2 3">
    <name type="scientific">Eleusine coracana subsp. coracana</name>
    <dbReference type="NCBI Taxonomy" id="191504"/>
    <lineage>
        <taxon>Eukaryota</taxon>
        <taxon>Viridiplantae</taxon>
        <taxon>Streptophyta</taxon>
        <taxon>Embryophyta</taxon>
        <taxon>Tracheophyta</taxon>
        <taxon>Spermatophyta</taxon>
        <taxon>Magnoliopsida</taxon>
        <taxon>Liliopsida</taxon>
        <taxon>Poales</taxon>
        <taxon>Poaceae</taxon>
        <taxon>PACMAD clade</taxon>
        <taxon>Chloridoideae</taxon>
        <taxon>Cynodonteae</taxon>
        <taxon>Eleusininae</taxon>
        <taxon>Eleusine</taxon>
    </lineage>
</organism>
<comment type="caution">
    <text evidence="2">The sequence shown here is derived from an EMBL/GenBank/DDBJ whole genome shotgun (WGS) entry which is preliminary data.</text>
</comment>
<protein>
    <submittedName>
        <fullName evidence="2">Uncharacterized protein</fullName>
    </submittedName>
</protein>
<feature type="region of interest" description="Disordered" evidence="1">
    <location>
        <begin position="40"/>
        <end position="73"/>
    </location>
</feature>
<evidence type="ECO:0000313" key="2">
    <source>
        <dbReference type="EMBL" id="GJM86853.1"/>
    </source>
</evidence>
<keyword evidence="3" id="KW-1185">Reference proteome</keyword>
<feature type="compositionally biased region" description="Basic and acidic residues" evidence="1">
    <location>
        <begin position="48"/>
        <end position="69"/>
    </location>
</feature>
<accession>A0AAV5BMK9</accession>
<dbReference type="EMBL" id="BQKI01000001">
    <property type="protein sequence ID" value="GJM86853.1"/>
    <property type="molecule type" value="Genomic_DNA"/>
</dbReference>
<proteinExistence type="predicted"/>
<evidence type="ECO:0000313" key="3">
    <source>
        <dbReference type="Proteomes" id="UP001054889"/>
    </source>
</evidence>
<name>A0AAV5BMK9_ELECO</name>
<dbReference type="AlphaFoldDB" id="A0AAV5BMK9"/>
<sequence length="104" mass="11012">MTASGLEGDLRWVRYLEALRAFDGVRPHFGDEEFLRDEAGGGVGGGAVRKESPEGDGCYERRGHTESGKEVAPAAKHRGFVAVAGRRRDSRAAVAAAGLWSGAV</sequence>
<reference evidence="2" key="1">
    <citation type="journal article" date="2018" name="DNA Res.">
        <title>Multiple hybrid de novo genome assembly of finger millet, an orphan allotetraploid crop.</title>
        <authorList>
            <person name="Hatakeyama M."/>
            <person name="Aluri S."/>
            <person name="Balachadran M.T."/>
            <person name="Sivarajan S.R."/>
            <person name="Patrignani A."/>
            <person name="Gruter S."/>
            <person name="Poveda L."/>
            <person name="Shimizu-Inatsugi R."/>
            <person name="Baeten J."/>
            <person name="Francoijs K.J."/>
            <person name="Nataraja K.N."/>
            <person name="Reddy Y.A.N."/>
            <person name="Phadnis S."/>
            <person name="Ravikumar R.L."/>
            <person name="Schlapbach R."/>
            <person name="Sreeman S.M."/>
            <person name="Shimizu K.K."/>
        </authorList>
    </citation>
    <scope>NUCLEOTIDE SEQUENCE</scope>
</reference>
<gene>
    <name evidence="2" type="primary">ga02751</name>
    <name evidence="2" type="ORF">PR202_ga02751</name>
</gene>